<dbReference type="VEuPathDB" id="AmoebaDB:ACA1_291020"/>
<dbReference type="GO" id="GO:0034475">
    <property type="term" value="P:U4 snRNA 3'-end processing"/>
    <property type="evidence" value="ECO:0007669"/>
    <property type="project" value="TreeGrafter"/>
</dbReference>
<sequence length="205" mass="22464">MSKFEFVSPEGLRMDGRRPGELRRIEAKMGVVSKADGSALFRQGNTQVLATIYGPKEAGFASGERKSKKTDKKTVELGMLIRQTFESVVMTALYPRSQIDIYVQVLQSDGGALSAAINATTLAMIDADPNFVENTAGGPELLVAIEPKSQLVVSMEMESKLPMEMYERVAKLAIDGCNLIYRVLTDEVRDYTLQLYQARSGIGSA</sequence>
<dbReference type="GO" id="GO:0005730">
    <property type="term" value="C:nucleolus"/>
    <property type="evidence" value="ECO:0007669"/>
    <property type="project" value="TreeGrafter"/>
</dbReference>
<dbReference type="PANTHER" id="PTHR11953:SF0">
    <property type="entry name" value="EXOSOME COMPLEX COMPONENT RRP41"/>
    <property type="match status" value="1"/>
</dbReference>
<dbReference type="InterPro" id="IPR001247">
    <property type="entry name" value="ExoRNase_PH_dom1"/>
</dbReference>
<dbReference type="GO" id="GO:0016075">
    <property type="term" value="P:rRNA catabolic process"/>
    <property type="evidence" value="ECO:0007669"/>
    <property type="project" value="TreeGrafter"/>
</dbReference>
<dbReference type="SUPFAM" id="SSF55666">
    <property type="entry name" value="Ribonuclease PH domain 2-like"/>
    <property type="match status" value="1"/>
</dbReference>
<accession>L8HIA7</accession>
<evidence type="ECO:0000313" key="3">
    <source>
        <dbReference type="EMBL" id="ELR25324.1"/>
    </source>
</evidence>
<feature type="domain" description="Exoribonuclease phosphorolytic" evidence="2">
    <location>
        <begin position="21"/>
        <end position="128"/>
    </location>
</feature>
<dbReference type="SUPFAM" id="SSF54211">
    <property type="entry name" value="Ribosomal protein S5 domain 2-like"/>
    <property type="match status" value="1"/>
</dbReference>
<evidence type="ECO:0000256" key="1">
    <source>
        <dbReference type="ARBA" id="ARBA00006678"/>
    </source>
</evidence>
<protein>
    <submittedName>
        <fullName evidence="3">Exosome complex exonuclease rrp41, putative</fullName>
    </submittedName>
</protein>
<dbReference type="GO" id="GO:0071028">
    <property type="term" value="P:nuclear mRNA surveillance"/>
    <property type="evidence" value="ECO:0007669"/>
    <property type="project" value="TreeGrafter"/>
</dbReference>
<proteinExistence type="inferred from homology"/>
<keyword evidence="3" id="KW-0540">Nuclease</keyword>
<dbReference type="InterPro" id="IPR050080">
    <property type="entry name" value="RNase_PH"/>
</dbReference>
<dbReference type="GO" id="GO:0003723">
    <property type="term" value="F:RNA binding"/>
    <property type="evidence" value="ECO:0007669"/>
    <property type="project" value="TreeGrafter"/>
</dbReference>
<dbReference type="RefSeq" id="XP_004368079.1">
    <property type="nucleotide sequence ID" value="XM_004368022.1"/>
</dbReference>
<dbReference type="KEGG" id="acan:ACA1_291020"/>
<dbReference type="GeneID" id="14926374"/>
<dbReference type="Pfam" id="PF01138">
    <property type="entry name" value="RNase_PH"/>
    <property type="match status" value="1"/>
</dbReference>
<dbReference type="GO" id="GO:0071051">
    <property type="term" value="P:poly(A)-dependent snoRNA 3'-end processing"/>
    <property type="evidence" value="ECO:0007669"/>
    <property type="project" value="TreeGrafter"/>
</dbReference>
<evidence type="ECO:0000259" key="2">
    <source>
        <dbReference type="Pfam" id="PF01138"/>
    </source>
</evidence>
<keyword evidence="3" id="KW-0269">Exonuclease</keyword>
<dbReference type="InterPro" id="IPR027408">
    <property type="entry name" value="PNPase/RNase_PH_dom_sf"/>
</dbReference>
<dbReference type="InterPro" id="IPR036345">
    <property type="entry name" value="ExoRNase_PH_dom2_sf"/>
</dbReference>
<dbReference type="GO" id="GO:0000176">
    <property type="term" value="C:nuclear exosome (RNase complex)"/>
    <property type="evidence" value="ECO:0007669"/>
    <property type="project" value="TreeGrafter"/>
</dbReference>
<dbReference type="STRING" id="1257118.L8HIA7"/>
<keyword evidence="4" id="KW-1185">Reference proteome</keyword>
<dbReference type="Gene3D" id="3.30.230.70">
    <property type="entry name" value="GHMP Kinase, N-terminal domain"/>
    <property type="match status" value="1"/>
</dbReference>
<dbReference type="OMA" id="ECRINTH"/>
<comment type="similarity">
    <text evidence="1">Belongs to the RNase PH family.</text>
</comment>
<dbReference type="PANTHER" id="PTHR11953">
    <property type="entry name" value="EXOSOME COMPLEX COMPONENT"/>
    <property type="match status" value="1"/>
</dbReference>
<organism evidence="3 4">
    <name type="scientific">Acanthamoeba castellanii (strain ATCC 30010 / Neff)</name>
    <dbReference type="NCBI Taxonomy" id="1257118"/>
    <lineage>
        <taxon>Eukaryota</taxon>
        <taxon>Amoebozoa</taxon>
        <taxon>Discosea</taxon>
        <taxon>Longamoebia</taxon>
        <taxon>Centramoebida</taxon>
        <taxon>Acanthamoebidae</taxon>
        <taxon>Acanthamoeba</taxon>
    </lineage>
</organism>
<dbReference type="InterPro" id="IPR020568">
    <property type="entry name" value="Ribosomal_Su5_D2-typ_SF"/>
</dbReference>
<dbReference type="EMBL" id="KB007805">
    <property type="protein sequence ID" value="ELR25324.1"/>
    <property type="molecule type" value="Genomic_DNA"/>
</dbReference>
<evidence type="ECO:0000313" key="4">
    <source>
        <dbReference type="Proteomes" id="UP000011083"/>
    </source>
</evidence>
<reference evidence="3 4" key="1">
    <citation type="journal article" date="2013" name="Genome Biol.">
        <title>Genome of Acanthamoeba castellanii highlights extensive lateral gene transfer and early evolution of tyrosine kinase signaling.</title>
        <authorList>
            <person name="Clarke M."/>
            <person name="Lohan A.J."/>
            <person name="Liu B."/>
            <person name="Lagkouvardos I."/>
            <person name="Roy S."/>
            <person name="Zafar N."/>
            <person name="Bertelli C."/>
            <person name="Schilde C."/>
            <person name="Kianianmomeni A."/>
            <person name="Burglin T.R."/>
            <person name="Frech C."/>
            <person name="Turcotte B."/>
            <person name="Kopec K.O."/>
            <person name="Synnott J.M."/>
            <person name="Choo C."/>
            <person name="Paponov I."/>
            <person name="Finkler A."/>
            <person name="Soon Heng Tan C."/>
            <person name="Hutchins A.P."/>
            <person name="Weinmeier T."/>
            <person name="Rattei T."/>
            <person name="Chu J.S."/>
            <person name="Gimenez G."/>
            <person name="Irimia M."/>
            <person name="Rigden D.J."/>
            <person name="Fitzpatrick D.A."/>
            <person name="Lorenzo-Morales J."/>
            <person name="Bateman A."/>
            <person name="Chiu C.H."/>
            <person name="Tang P."/>
            <person name="Hegemann P."/>
            <person name="Fromm H."/>
            <person name="Raoult D."/>
            <person name="Greub G."/>
            <person name="Miranda-Saavedra D."/>
            <person name="Chen N."/>
            <person name="Nash P."/>
            <person name="Ginger M.L."/>
            <person name="Horn M."/>
            <person name="Schaap P."/>
            <person name="Caler L."/>
            <person name="Loftus B."/>
        </authorList>
    </citation>
    <scope>NUCLEOTIDE SEQUENCE [LARGE SCALE GENOMIC DNA]</scope>
    <source>
        <strain evidence="3 4">Neff</strain>
    </source>
</reference>
<dbReference type="AlphaFoldDB" id="L8HIA7"/>
<dbReference type="OrthoDB" id="27298at2759"/>
<dbReference type="GO" id="GO:0000177">
    <property type="term" value="C:cytoplasmic exosome (RNase complex)"/>
    <property type="evidence" value="ECO:0007669"/>
    <property type="project" value="TreeGrafter"/>
</dbReference>
<gene>
    <name evidence="3" type="ORF">ACA1_291020</name>
</gene>
<name>L8HIA7_ACACF</name>
<dbReference type="Proteomes" id="UP000011083">
    <property type="component" value="Unassembled WGS sequence"/>
</dbReference>
<keyword evidence="3" id="KW-0378">Hydrolase</keyword>
<dbReference type="GO" id="GO:0004527">
    <property type="term" value="F:exonuclease activity"/>
    <property type="evidence" value="ECO:0007669"/>
    <property type="project" value="UniProtKB-KW"/>
</dbReference>